<evidence type="ECO:0000256" key="2">
    <source>
        <dbReference type="SAM" id="MobiDB-lite"/>
    </source>
</evidence>
<feature type="compositionally biased region" description="Low complexity" evidence="2">
    <location>
        <begin position="315"/>
        <end position="339"/>
    </location>
</feature>
<feature type="region of interest" description="Disordered" evidence="2">
    <location>
        <begin position="315"/>
        <end position="361"/>
    </location>
</feature>
<gene>
    <name evidence="3" type="ORF">PGQ11_012773</name>
</gene>
<comment type="caution">
    <text evidence="3">The sequence shown here is derived from an EMBL/GenBank/DDBJ whole genome shotgun (WGS) entry which is preliminary data.</text>
</comment>
<keyword evidence="4" id="KW-1185">Reference proteome</keyword>
<dbReference type="InterPro" id="IPR019734">
    <property type="entry name" value="TPR_rpt"/>
</dbReference>
<sequence length="361" mass="39677">MANLLNFPSFSLDLEEKFSGQIEIDNLIIEARSIIKRARYPAAHDNSQALEVLDEAITLAKDLRQENAVDEGEDDEDQQDAATRRRALDHSLAEANLLRGHILRAMGDIPAACEAYKEAISRSPDVFPPSNTYAALTYSSSPSSSRSSSKKGPSSLRSPYESLRPSTSSGPSTSFSQPAWNTTARSSSVQHRQHRPRRQTAAKQAWKAIVELSPPRGQDDLTSTYPPAPSSPEGAFVRRKSAPSNDAAMSREDKRRAGVWDAGYHPVHVDSPGCPLSPSLDESHRAMVDQCLEQLQRETKLDVPIQTVWAQKKVSIVESSSSSDGDASDSSSASVTSERSIQHKKKCGDLRTQAQEPRRRR</sequence>
<keyword evidence="1" id="KW-0802">TPR repeat</keyword>
<dbReference type="SUPFAM" id="SSF48452">
    <property type="entry name" value="TPR-like"/>
    <property type="match status" value="1"/>
</dbReference>
<evidence type="ECO:0000256" key="1">
    <source>
        <dbReference type="PROSITE-ProRule" id="PRU00339"/>
    </source>
</evidence>
<accession>A0ABR2I3Q9</accession>
<dbReference type="InterPro" id="IPR011990">
    <property type="entry name" value="TPR-like_helical_dom_sf"/>
</dbReference>
<feature type="compositionally biased region" description="Acidic residues" evidence="2">
    <location>
        <begin position="68"/>
        <end position="79"/>
    </location>
</feature>
<feature type="compositionally biased region" description="Low complexity" evidence="2">
    <location>
        <begin position="139"/>
        <end position="176"/>
    </location>
</feature>
<feature type="region of interest" description="Disordered" evidence="2">
    <location>
        <begin position="137"/>
        <end position="254"/>
    </location>
</feature>
<proteinExistence type="predicted"/>
<dbReference type="SMART" id="SM00028">
    <property type="entry name" value="TPR"/>
    <property type="match status" value="1"/>
</dbReference>
<dbReference type="EMBL" id="JAPCWZ010000007">
    <property type="protein sequence ID" value="KAK8856861.1"/>
    <property type="molecule type" value="Genomic_DNA"/>
</dbReference>
<feature type="compositionally biased region" description="Polar residues" evidence="2">
    <location>
        <begin position="177"/>
        <end position="190"/>
    </location>
</feature>
<feature type="repeat" description="TPR" evidence="1">
    <location>
        <begin position="93"/>
        <end position="126"/>
    </location>
</feature>
<evidence type="ECO:0000313" key="4">
    <source>
        <dbReference type="Proteomes" id="UP001390339"/>
    </source>
</evidence>
<evidence type="ECO:0000313" key="3">
    <source>
        <dbReference type="EMBL" id="KAK8856861.1"/>
    </source>
</evidence>
<name>A0ABR2I3Q9_9PEZI</name>
<dbReference type="Proteomes" id="UP001390339">
    <property type="component" value="Unassembled WGS sequence"/>
</dbReference>
<protein>
    <submittedName>
        <fullName evidence="3">Uncharacterized protein</fullName>
    </submittedName>
</protein>
<dbReference type="Gene3D" id="1.25.40.10">
    <property type="entry name" value="Tetratricopeptide repeat domain"/>
    <property type="match status" value="1"/>
</dbReference>
<feature type="compositionally biased region" description="Basic residues" evidence="2">
    <location>
        <begin position="191"/>
        <end position="200"/>
    </location>
</feature>
<dbReference type="PROSITE" id="PS50005">
    <property type="entry name" value="TPR"/>
    <property type="match status" value="1"/>
</dbReference>
<reference evidence="3 4" key="1">
    <citation type="journal article" date="2024" name="IMA Fungus">
        <title>Apiospora arundinis, a panoply of carbohydrate-active enzymes and secondary metabolites.</title>
        <authorList>
            <person name="Sorensen T."/>
            <person name="Petersen C."/>
            <person name="Muurmann A.T."/>
            <person name="Christiansen J.V."/>
            <person name="Brundto M.L."/>
            <person name="Overgaard C.K."/>
            <person name="Boysen A.T."/>
            <person name="Wollenberg R.D."/>
            <person name="Larsen T.O."/>
            <person name="Sorensen J.L."/>
            <person name="Nielsen K.L."/>
            <person name="Sondergaard T.E."/>
        </authorList>
    </citation>
    <scope>NUCLEOTIDE SEQUENCE [LARGE SCALE GENOMIC DNA]</scope>
    <source>
        <strain evidence="3 4">AAU 773</strain>
    </source>
</reference>
<feature type="region of interest" description="Disordered" evidence="2">
    <location>
        <begin position="65"/>
        <end position="86"/>
    </location>
</feature>
<organism evidence="3 4">
    <name type="scientific">Apiospora arundinis</name>
    <dbReference type="NCBI Taxonomy" id="335852"/>
    <lineage>
        <taxon>Eukaryota</taxon>
        <taxon>Fungi</taxon>
        <taxon>Dikarya</taxon>
        <taxon>Ascomycota</taxon>
        <taxon>Pezizomycotina</taxon>
        <taxon>Sordariomycetes</taxon>
        <taxon>Xylariomycetidae</taxon>
        <taxon>Amphisphaeriales</taxon>
        <taxon>Apiosporaceae</taxon>
        <taxon>Apiospora</taxon>
    </lineage>
</organism>